<reference evidence="1 2" key="1">
    <citation type="submission" date="2019-12" db="EMBL/GenBank/DDBJ databases">
        <title>Nocardia sp. nov. ET3-3 isolated from soil.</title>
        <authorList>
            <person name="Kanchanasin P."/>
            <person name="Tanasupawat S."/>
            <person name="Yuki M."/>
            <person name="Kudo T."/>
        </authorList>
    </citation>
    <scope>NUCLEOTIDE SEQUENCE [LARGE SCALE GENOMIC DNA]</scope>
    <source>
        <strain evidence="1 2">ET3-3</strain>
    </source>
</reference>
<protein>
    <recommendedName>
        <fullName evidence="3">Helix-turn-helix domain-containing protein</fullName>
    </recommendedName>
</protein>
<gene>
    <name evidence="1" type="ORF">GPX89_09260</name>
</gene>
<keyword evidence="2" id="KW-1185">Reference proteome</keyword>
<evidence type="ECO:0000313" key="2">
    <source>
        <dbReference type="Proteomes" id="UP000466794"/>
    </source>
</evidence>
<dbReference type="Proteomes" id="UP000466794">
    <property type="component" value="Unassembled WGS sequence"/>
</dbReference>
<dbReference type="RefSeq" id="WP_157386780.1">
    <property type="nucleotide sequence ID" value="NZ_WRPP01000001.1"/>
</dbReference>
<comment type="caution">
    <text evidence="1">The sequence shown here is derived from an EMBL/GenBank/DDBJ whole genome shotgun (WGS) entry which is preliminary data.</text>
</comment>
<evidence type="ECO:0008006" key="3">
    <source>
        <dbReference type="Google" id="ProtNLM"/>
    </source>
</evidence>
<proteinExistence type="predicted"/>
<evidence type="ECO:0000313" key="1">
    <source>
        <dbReference type="EMBL" id="MVU77435.1"/>
    </source>
</evidence>
<accession>A0A7K1USY5</accession>
<dbReference type="AlphaFoldDB" id="A0A7K1USY5"/>
<organism evidence="1 2">
    <name type="scientific">Nocardia terrae</name>
    <dbReference type="NCBI Taxonomy" id="2675851"/>
    <lineage>
        <taxon>Bacteria</taxon>
        <taxon>Bacillati</taxon>
        <taxon>Actinomycetota</taxon>
        <taxon>Actinomycetes</taxon>
        <taxon>Mycobacteriales</taxon>
        <taxon>Nocardiaceae</taxon>
        <taxon>Nocardia</taxon>
    </lineage>
</organism>
<dbReference type="EMBL" id="WRPP01000001">
    <property type="protein sequence ID" value="MVU77435.1"/>
    <property type="molecule type" value="Genomic_DNA"/>
</dbReference>
<sequence length="68" mass="8054">MAKAKKPMSQRTQLRLGREIQEQYDHGASWAVIAVDFDLSEYKVKQIARTYRQDCDRRAHQNQLTLFN</sequence>
<name>A0A7K1USY5_9NOCA</name>